<dbReference type="InterPro" id="IPR035965">
    <property type="entry name" value="PAS-like_dom_sf"/>
</dbReference>
<dbReference type="SUPFAM" id="SSF55785">
    <property type="entry name" value="PYP-like sensor domain (PAS domain)"/>
    <property type="match status" value="1"/>
</dbReference>
<feature type="domain" description="Response regulatory" evidence="12">
    <location>
        <begin position="742"/>
        <end position="863"/>
    </location>
</feature>
<keyword evidence="10" id="KW-0472">Membrane</keyword>
<keyword evidence="6" id="KW-0902">Two-component regulatory system</keyword>
<dbReference type="InterPro" id="IPR036097">
    <property type="entry name" value="HisK_dim/P_sf"/>
</dbReference>
<evidence type="ECO:0000313" key="13">
    <source>
        <dbReference type="EMBL" id="MBC5731230.1"/>
    </source>
</evidence>
<dbReference type="SUPFAM" id="SSF52172">
    <property type="entry name" value="CheY-like"/>
    <property type="match status" value="2"/>
</dbReference>
<keyword evidence="9" id="KW-0175">Coiled coil</keyword>
<evidence type="ECO:0000256" key="3">
    <source>
        <dbReference type="ARBA" id="ARBA00018672"/>
    </source>
</evidence>
<dbReference type="SMART" id="SM00448">
    <property type="entry name" value="REC"/>
    <property type="match status" value="2"/>
</dbReference>
<keyword evidence="5" id="KW-0808">Transferase</keyword>
<dbReference type="SUPFAM" id="SSF55874">
    <property type="entry name" value="ATPase domain of HSP90 chaperone/DNA topoisomerase II/histidine kinase"/>
    <property type="match status" value="1"/>
</dbReference>
<dbReference type="InterPro" id="IPR004358">
    <property type="entry name" value="Sig_transdc_His_kin-like_C"/>
</dbReference>
<dbReference type="SMART" id="SM00388">
    <property type="entry name" value="HisKA"/>
    <property type="match status" value="1"/>
</dbReference>
<accession>A0ABR7HUN5</accession>
<dbReference type="InterPro" id="IPR003661">
    <property type="entry name" value="HisK_dim/P_dom"/>
</dbReference>
<evidence type="ECO:0000259" key="11">
    <source>
        <dbReference type="PROSITE" id="PS50109"/>
    </source>
</evidence>
<reference evidence="13 14" key="1">
    <citation type="submission" date="2020-08" db="EMBL/GenBank/DDBJ databases">
        <title>Genome public.</title>
        <authorList>
            <person name="Liu C."/>
            <person name="Sun Q."/>
        </authorList>
    </citation>
    <scope>NUCLEOTIDE SEQUENCE [LARGE SCALE GENOMIC DNA]</scope>
    <source>
        <strain evidence="13 14">New-38</strain>
    </source>
</reference>
<feature type="domain" description="Response regulatory" evidence="12">
    <location>
        <begin position="601"/>
        <end position="720"/>
    </location>
</feature>
<dbReference type="Gene3D" id="3.30.565.10">
    <property type="entry name" value="Histidine kinase-like ATPase, C-terminal domain"/>
    <property type="match status" value="1"/>
</dbReference>
<evidence type="ECO:0000256" key="5">
    <source>
        <dbReference type="ARBA" id="ARBA00022777"/>
    </source>
</evidence>
<dbReference type="Pfam" id="PF02518">
    <property type="entry name" value="HATPase_c"/>
    <property type="match status" value="1"/>
</dbReference>
<dbReference type="InterPro" id="IPR011006">
    <property type="entry name" value="CheY-like_superfamily"/>
</dbReference>
<evidence type="ECO:0000256" key="1">
    <source>
        <dbReference type="ARBA" id="ARBA00000085"/>
    </source>
</evidence>
<feature type="domain" description="Histidine kinase" evidence="11">
    <location>
        <begin position="362"/>
        <end position="585"/>
    </location>
</feature>
<gene>
    <name evidence="13" type="ORF">H8S34_10360</name>
</gene>
<evidence type="ECO:0000256" key="2">
    <source>
        <dbReference type="ARBA" id="ARBA00012438"/>
    </source>
</evidence>
<dbReference type="PRINTS" id="PR00344">
    <property type="entry name" value="BCTRLSENSOR"/>
</dbReference>
<dbReference type="EC" id="2.7.13.3" evidence="2"/>
<evidence type="ECO:0000313" key="14">
    <source>
        <dbReference type="Proteomes" id="UP000660021"/>
    </source>
</evidence>
<dbReference type="Gene3D" id="3.40.50.2300">
    <property type="match status" value="2"/>
</dbReference>
<dbReference type="CDD" id="cd17546">
    <property type="entry name" value="REC_hyHK_CKI1_RcsC-like"/>
    <property type="match status" value="2"/>
</dbReference>
<dbReference type="InterPro" id="IPR003594">
    <property type="entry name" value="HATPase_dom"/>
</dbReference>
<comment type="function">
    <text evidence="7">May play the central regulatory role in sporulation. It may be an element of the effector pathway responsible for the activation of sporulation genes in response to nutritional stress. Spo0A may act in concert with spo0H (a sigma factor) to control the expression of some genes that are critical to the sporulation process.</text>
</comment>
<comment type="caution">
    <text evidence="13">The sequence shown here is derived from an EMBL/GenBank/DDBJ whole genome shotgun (WGS) entry which is preliminary data.</text>
</comment>
<evidence type="ECO:0000256" key="10">
    <source>
        <dbReference type="SAM" id="Phobius"/>
    </source>
</evidence>
<sequence>MPWEGRVTLVSGLVLVLLLIAFVFMTILNTYRLMEQLEQISEHPFRVLGSASILQNDLERIQVYTERLQYNNDPDMVAEVREQIETIYLEVEEHLQIVEERYLGEHSEVAALREQLERLKTANEQLFQYAAAEERSESEIVAFTQQEITSSQAEMEEILSGIMDYARDRFDYYYSAAGDIRTEGTIFVILITAAVVAVLNFYRTRIRRQTREILRQNRLFDLLGRTVDTVFFISSPRSGREDYISPNAERILGVPVEQLMKDPYVLRPYITEKERESIAAALKDGGESCWKSTVCYRHPHTGEDRDLLIQVYRVSGGEKEDEPQYITVFTDETQLLRTQRELEEATARAEQASRAKSEFLSRMSHEIRTPMNGIIGMTLIALQKSDDREKVVECLRKISMSSKHLLVLINDVLDMSKIESGKLELKREPFDLRRLLEGVADLAYGQAAQREITFGMQLVGDMDEQLIGDSLRVNQILMNLLSNALKFTPRGGKVALRVELLESNVQTQQIRFEVQDTGCGIAEENFGKIFETFEQESAGVAHQYGGTGLGLAICKRFVEMMGGRIGLSSTLGKGSTFFVHIPFQRVESAGTPPREEYRQLRALVADDDLESCEHIALLLRKLGARCDWVDNGYEALARVERARDESDPYGLVLVDWKMPFLDGVETARRLHGEAPETAVVLITAFDEDEVREKAKNVGARDVLNKPVFESALVDLLDRLWSERGAFPAREEGPADYDFRDKCILIVEDNDLNREIAVELLGPSGARLETACDGQEAVERFAASRPGHYDLILMDVQMPRMDGYAATRAIRAMERPDGKCIPILAMTANAFSEDVEKSREAGMNGHISKPIDLAEVYRTLSAALGGGM</sequence>
<keyword evidence="14" id="KW-1185">Reference proteome</keyword>
<dbReference type="PROSITE" id="PS50110">
    <property type="entry name" value="RESPONSE_REGULATORY"/>
    <property type="match status" value="2"/>
</dbReference>
<dbReference type="EMBL" id="JACOPR010000006">
    <property type="protein sequence ID" value="MBC5731230.1"/>
    <property type="molecule type" value="Genomic_DNA"/>
</dbReference>
<evidence type="ECO:0000256" key="4">
    <source>
        <dbReference type="ARBA" id="ARBA00022553"/>
    </source>
</evidence>
<dbReference type="Gene3D" id="1.10.287.130">
    <property type="match status" value="1"/>
</dbReference>
<dbReference type="SUPFAM" id="SSF47384">
    <property type="entry name" value="Homodimeric domain of signal transducing histidine kinase"/>
    <property type="match status" value="1"/>
</dbReference>
<evidence type="ECO:0000256" key="7">
    <source>
        <dbReference type="ARBA" id="ARBA00024867"/>
    </source>
</evidence>
<evidence type="ECO:0000259" key="12">
    <source>
        <dbReference type="PROSITE" id="PS50110"/>
    </source>
</evidence>
<protein>
    <recommendedName>
        <fullName evidence="3">Stage 0 sporulation protein A homolog</fullName>
        <ecNumber evidence="2">2.7.13.3</ecNumber>
    </recommendedName>
</protein>
<dbReference type="Gene3D" id="3.30.450.20">
    <property type="entry name" value="PAS domain"/>
    <property type="match status" value="1"/>
</dbReference>
<dbReference type="RefSeq" id="WP_180956720.1">
    <property type="nucleotide sequence ID" value="NZ_JACOPR010000006.1"/>
</dbReference>
<dbReference type="PANTHER" id="PTHR45339:SF1">
    <property type="entry name" value="HYBRID SIGNAL TRANSDUCTION HISTIDINE KINASE J"/>
    <property type="match status" value="1"/>
</dbReference>
<evidence type="ECO:0000256" key="6">
    <source>
        <dbReference type="ARBA" id="ARBA00023012"/>
    </source>
</evidence>
<dbReference type="PANTHER" id="PTHR45339">
    <property type="entry name" value="HYBRID SIGNAL TRANSDUCTION HISTIDINE KINASE J"/>
    <property type="match status" value="1"/>
</dbReference>
<name>A0ABR7HUN5_9FIRM</name>
<feature type="modified residue" description="4-aspartylphosphate" evidence="8">
    <location>
        <position position="655"/>
    </location>
</feature>
<dbReference type="InterPro" id="IPR005467">
    <property type="entry name" value="His_kinase_dom"/>
</dbReference>
<feature type="transmembrane region" description="Helical" evidence="10">
    <location>
        <begin position="6"/>
        <end position="28"/>
    </location>
</feature>
<dbReference type="Proteomes" id="UP000660021">
    <property type="component" value="Unassembled WGS sequence"/>
</dbReference>
<proteinExistence type="predicted"/>
<dbReference type="SMART" id="SM00387">
    <property type="entry name" value="HATPase_c"/>
    <property type="match status" value="1"/>
</dbReference>
<dbReference type="CDD" id="cd00082">
    <property type="entry name" value="HisKA"/>
    <property type="match status" value="1"/>
</dbReference>
<dbReference type="CDD" id="cd16922">
    <property type="entry name" value="HATPase_EvgS-ArcB-TorS-like"/>
    <property type="match status" value="1"/>
</dbReference>
<evidence type="ECO:0000256" key="9">
    <source>
        <dbReference type="SAM" id="Coils"/>
    </source>
</evidence>
<keyword evidence="10" id="KW-0812">Transmembrane</keyword>
<dbReference type="PROSITE" id="PS50109">
    <property type="entry name" value="HIS_KIN"/>
    <property type="match status" value="1"/>
</dbReference>
<keyword evidence="5" id="KW-0418">Kinase</keyword>
<keyword evidence="4 8" id="KW-0597">Phosphoprotein</keyword>
<dbReference type="Pfam" id="PF00072">
    <property type="entry name" value="Response_reg"/>
    <property type="match status" value="2"/>
</dbReference>
<feature type="modified residue" description="4-aspartylphosphate" evidence="8">
    <location>
        <position position="794"/>
    </location>
</feature>
<dbReference type="Pfam" id="PF00512">
    <property type="entry name" value="HisKA"/>
    <property type="match status" value="1"/>
</dbReference>
<organism evidence="13 14">
    <name type="scientific">Pseudoflavonifractor hominis</name>
    <dbReference type="NCBI Taxonomy" id="2763059"/>
    <lineage>
        <taxon>Bacteria</taxon>
        <taxon>Bacillati</taxon>
        <taxon>Bacillota</taxon>
        <taxon>Clostridia</taxon>
        <taxon>Eubacteriales</taxon>
        <taxon>Oscillospiraceae</taxon>
        <taxon>Pseudoflavonifractor</taxon>
    </lineage>
</organism>
<dbReference type="InterPro" id="IPR036890">
    <property type="entry name" value="HATPase_C_sf"/>
</dbReference>
<feature type="coiled-coil region" evidence="9">
    <location>
        <begin position="335"/>
        <end position="362"/>
    </location>
</feature>
<evidence type="ECO:0000256" key="8">
    <source>
        <dbReference type="PROSITE-ProRule" id="PRU00169"/>
    </source>
</evidence>
<dbReference type="InterPro" id="IPR001789">
    <property type="entry name" value="Sig_transdc_resp-reg_receiver"/>
</dbReference>
<comment type="catalytic activity">
    <reaction evidence="1">
        <text>ATP + protein L-histidine = ADP + protein N-phospho-L-histidine.</text>
        <dbReference type="EC" id="2.7.13.3"/>
    </reaction>
</comment>
<keyword evidence="10" id="KW-1133">Transmembrane helix</keyword>